<evidence type="ECO:0000256" key="2">
    <source>
        <dbReference type="ARBA" id="ARBA00022759"/>
    </source>
</evidence>
<name>M7NXM8_9BACL</name>
<dbReference type="Proteomes" id="UP000011919">
    <property type="component" value="Unassembled WGS sequence"/>
</dbReference>
<dbReference type="AlphaFoldDB" id="M7NXM8"/>
<evidence type="ECO:0000313" key="7">
    <source>
        <dbReference type="EMBL" id="EMR06415.1"/>
    </source>
</evidence>
<dbReference type="OrthoDB" id="9801520at2"/>
<evidence type="ECO:0000256" key="6">
    <source>
        <dbReference type="PIRNR" id="PIRNR018267"/>
    </source>
</evidence>
<dbReference type="SUPFAM" id="SSF52980">
    <property type="entry name" value="Restriction endonuclease-like"/>
    <property type="match status" value="1"/>
</dbReference>
<dbReference type="eggNOG" id="COG3727">
    <property type="taxonomic scope" value="Bacteria"/>
</dbReference>
<evidence type="ECO:0000256" key="5">
    <source>
        <dbReference type="ARBA" id="ARBA00023204"/>
    </source>
</evidence>
<gene>
    <name evidence="7" type="primary">vsr</name>
    <name evidence="7" type="ORF">C772_01686</name>
</gene>
<comment type="similarity">
    <text evidence="6">Belongs to the vsr family.</text>
</comment>
<dbReference type="PATRIC" id="fig|1235279.3.peg.1683"/>
<sequence length="148" mass="17977">MADRITKEQRRKNMAAIRSVSKLETQFSKALWKKGIRYRRNVRKLFGSPDISIEKYKVVIFIDSCFWHKCPLHFTRPKSNQEFWDKKISRNVERDKEVTNYYEENDWNIIRFWEHEVRKDFEATVSKAVEFINNARIQKSNNRPFNKG</sequence>
<dbReference type="REBASE" id="66261">
    <property type="entry name" value="V.BceDSE10ORF1687P"/>
</dbReference>
<accession>M7NXM8</accession>
<dbReference type="EC" id="3.1.-.-" evidence="6"/>
<dbReference type="NCBIfam" id="TIGR00632">
    <property type="entry name" value="vsr"/>
    <property type="match status" value="1"/>
</dbReference>
<dbReference type="GO" id="GO:0016787">
    <property type="term" value="F:hydrolase activity"/>
    <property type="evidence" value="ECO:0007669"/>
    <property type="project" value="UniProtKB-KW"/>
</dbReference>
<dbReference type="CDD" id="cd00221">
    <property type="entry name" value="Vsr"/>
    <property type="match status" value="1"/>
</dbReference>
<dbReference type="RefSeq" id="WP_008299052.1">
    <property type="nucleotide sequence ID" value="NZ_AOFT01000007.1"/>
</dbReference>
<dbReference type="Gene3D" id="3.40.960.10">
    <property type="entry name" value="VSR Endonuclease"/>
    <property type="match status" value="1"/>
</dbReference>
<comment type="caution">
    <text evidence="7">The sequence shown here is derived from an EMBL/GenBank/DDBJ whole genome shotgun (WGS) entry which is preliminary data.</text>
</comment>
<keyword evidence="3 6" id="KW-0227">DNA damage</keyword>
<protein>
    <recommendedName>
        <fullName evidence="6">Very short patch repair endonuclease</fullName>
        <ecNumber evidence="6">3.1.-.-</ecNumber>
    </recommendedName>
</protein>
<dbReference type="GO" id="GO:0006298">
    <property type="term" value="P:mismatch repair"/>
    <property type="evidence" value="ECO:0007669"/>
    <property type="project" value="UniProtKB-UniRule"/>
</dbReference>
<keyword evidence="8" id="KW-1185">Reference proteome</keyword>
<evidence type="ECO:0000256" key="4">
    <source>
        <dbReference type="ARBA" id="ARBA00022801"/>
    </source>
</evidence>
<comment type="function">
    <text evidence="6">May nick specific sequences that contain T:G mispairs resulting from m5C-deamination.</text>
</comment>
<reference evidence="7 8" key="1">
    <citation type="journal article" date="2013" name="Genome Announc.">
        <title>Draft Genome Sequence of Bhargavaea cecembensis Strain DSE10T, Isolated from a Deep-Sea Sediment Sample Collected at a Depth of 5,904 m from the Chagos-Laccadive Ridge System in the Indian Ocean.</title>
        <authorList>
            <person name="Shivaji S."/>
            <person name="Ara S."/>
            <person name="Begum Z."/>
            <person name="Ruth M."/>
            <person name="Singh A."/>
            <person name="Kumar Pinnaka A."/>
        </authorList>
    </citation>
    <scope>NUCLEOTIDE SEQUENCE [LARGE SCALE GENOMIC DNA]</scope>
    <source>
        <strain evidence="7 8">DSE10</strain>
    </source>
</reference>
<dbReference type="EMBL" id="AOFT01000007">
    <property type="protein sequence ID" value="EMR06415.1"/>
    <property type="molecule type" value="Genomic_DNA"/>
</dbReference>
<proteinExistence type="inferred from homology"/>
<organism evidence="7 8">
    <name type="scientific">Bhargavaea cecembensis DSE10</name>
    <dbReference type="NCBI Taxonomy" id="1235279"/>
    <lineage>
        <taxon>Bacteria</taxon>
        <taxon>Bacillati</taxon>
        <taxon>Bacillota</taxon>
        <taxon>Bacilli</taxon>
        <taxon>Bacillales</taxon>
        <taxon>Caryophanaceae</taxon>
        <taxon>Bhargavaea</taxon>
    </lineage>
</organism>
<evidence type="ECO:0000256" key="1">
    <source>
        <dbReference type="ARBA" id="ARBA00022722"/>
    </source>
</evidence>
<dbReference type="PIRSF" id="PIRSF018267">
    <property type="entry name" value="VSR_endonuc"/>
    <property type="match status" value="1"/>
</dbReference>
<keyword evidence="4 6" id="KW-0378">Hydrolase</keyword>
<keyword evidence="1 6" id="KW-0540">Nuclease</keyword>
<dbReference type="InterPro" id="IPR004603">
    <property type="entry name" value="DNA_mismatch_endonuc_vsr"/>
</dbReference>
<dbReference type="GO" id="GO:0004519">
    <property type="term" value="F:endonuclease activity"/>
    <property type="evidence" value="ECO:0007669"/>
    <property type="project" value="UniProtKB-KW"/>
</dbReference>
<keyword evidence="2 6" id="KW-0255">Endonuclease</keyword>
<keyword evidence="5 6" id="KW-0234">DNA repair</keyword>
<dbReference type="Pfam" id="PF03852">
    <property type="entry name" value="Vsr"/>
    <property type="match status" value="1"/>
</dbReference>
<dbReference type="STRING" id="1235279.C772_01686"/>
<dbReference type="InterPro" id="IPR011335">
    <property type="entry name" value="Restrct_endonuc-II-like"/>
</dbReference>
<evidence type="ECO:0000256" key="3">
    <source>
        <dbReference type="ARBA" id="ARBA00022763"/>
    </source>
</evidence>
<evidence type="ECO:0000313" key="8">
    <source>
        <dbReference type="Proteomes" id="UP000011919"/>
    </source>
</evidence>